<gene>
    <name evidence="4" type="ORF">QGM71_13540</name>
</gene>
<feature type="domain" description="ABC transporter" evidence="3">
    <location>
        <begin position="5"/>
        <end position="232"/>
    </location>
</feature>
<dbReference type="InterPro" id="IPR003593">
    <property type="entry name" value="AAA+_ATPase"/>
</dbReference>
<evidence type="ECO:0000256" key="1">
    <source>
        <dbReference type="ARBA" id="ARBA00022741"/>
    </source>
</evidence>
<dbReference type="SUPFAM" id="SSF52540">
    <property type="entry name" value="P-loop containing nucleoside triphosphate hydrolases"/>
    <property type="match status" value="1"/>
</dbReference>
<dbReference type="EMBL" id="JARZFX010000006">
    <property type="protein sequence ID" value="MEC5424518.1"/>
    <property type="molecule type" value="Genomic_DNA"/>
</dbReference>
<dbReference type="InterPro" id="IPR017871">
    <property type="entry name" value="ABC_transporter-like_CS"/>
</dbReference>
<dbReference type="Pfam" id="PF00005">
    <property type="entry name" value="ABC_tran"/>
    <property type="match status" value="1"/>
</dbReference>
<dbReference type="Gene3D" id="3.40.50.300">
    <property type="entry name" value="P-loop containing nucleotide triphosphate hydrolases"/>
    <property type="match status" value="1"/>
</dbReference>
<comment type="caution">
    <text evidence="4">The sequence shown here is derived from an EMBL/GenBank/DDBJ whole genome shotgun (WGS) entry which is preliminary data.</text>
</comment>
<reference evidence="4 5" key="1">
    <citation type="journal article" date="2024" name="Int. J. Syst. Evol. Microbiol.">
        <title>Virgibacillus tibetensis sp. nov., isolated from salt lake on the Tibetan Plateau of China.</title>
        <authorList>
            <person name="Phurbu D."/>
            <person name="Liu Z.-X."/>
            <person name="Wang R."/>
            <person name="Zheng Y.-Y."/>
            <person name="Liu H.-C."/>
            <person name="Zhou Y.-G."/>
            <person name="Yu Y.-J."/>
            <person name="Li A.-H."/>
        </authorList>
    </citation>
    <scope>NUCLEOTIDE SEQUENCE [LARGE SCALE GENOMIC DNA]</scope>
    <source>
        <strain evidence="4 5">C22-A2</strain>
    </source>
</reference>
<dbReference type="Proteomes" id="UP001335737">
    <property type="component" value="Unassembled WGS sequence"/>
</dbReference>
<keyword evidence="5" id="KW-1185">Reference proteome</keyword>
<evidence type="ECO:0000313" key="5">
    <source>
        <dbReference type="Proteomes" id="UP001335737"/>
    </source>
</evidence>
<protein>
    <submittedName>
        <fullName evidence="4">ABC transporter ATP-binding protein</fullName>
    </submittedName>
</protein>
<accession>A0ABU6KHG0</accession>
<organism evidence="4 5">
    <name type="scientific">Virgibacillus tibetensis</name>
    <dbReference type="NCBI Taxonomy" id="3042313"/>
    <lineage>
        <taxon>Bacteria</taxon>
        <taxon>Bacillati</taxon>
        <taxon>Bacillota</taxon>
        <taxon>Bacilli</taxon>
        <taxon>Bacillales</taxon>
        <taxon>Bacillaceae</taxon>
        <taxon>Virgibacillus</taxon>
    </lineage>
</organism>
<keyword evidence="2 4" id="KW-0067">ATP-binding</keyword>
<keyword evidence="1" id="KW-0547">Nucleotide-binding</keyword>
<proteinExistence type="predicted"/>
<dbReference type="PROSITE" id="PS50893">
    <property type="entry name" value="ABC_TRANSPORTER_2"/>
    <property type="match status" value="1"/>
</dbReference>
<evidence type="ECO:0000259" key="3">
    <source>
        <dbReference type="PROSITE" id="PS50893"/>
    </source>
</evidence>
<sequence>MSGFIMLNNIQHQFADETVIKDLNLTIPEGQLFGLLGPSGSGKTTLVKILIGLLIPTEGTVQIANTPMPSLKQLQQIGYMAQSDALYNDLTGKENLDFFASIYGIGKKERDQRIQEAAAVVNLSDNLNKIVDNYSGGMKRRMSLAAALLHRPSLLILDEPTVGIDPVLRASIWDDLKKLQAEGTTIIITTHVMDEADKCDRLALLRDGYVIAQGSPGELKESSESETLEEAFLYYGKSKK</sequence>
<dbReference type="InterPro" id="IPR003439">
    <property type="entry name" value="ABC_transporter-like_ATP-bd"/>
</dbReference>
<dbReference type="InterPro" id="IPR027417">
    <property type="entry name" value="P-loop_NTPase"/>
</dbReference>
<evidence type="ECO:0000313" key="4">
    <source>
        <dbReference type="EMBL" id="MEC5424518.1"/>
    </source>
</evidence>
<name>A0ABU6KHG0_9BACI</name>
<evidence type="ECO:0000256" key="2">
    <source>
        <dbReference type="ARBA" id="ARBA00022840"/>
    </source>
</evidence>
<dbReference type="SMART" id="SM00382">
    <property type="entry name" value="AAA"/>
    <property type="match status" value="1"/>
</dbReference>
<dbReference type="PANTHER" id="PTHR43038">
    <property type="entry name" value="ATP-BINDING CASSETTE, SUB-FAMILY H, MEMBER 1"/>
    <property type="match status" value="1"/>
</dbReference>
<dbReference type="RefSeq" id="WP_327608083.1">
    <property type="nucleotide sequence ID" value="NZ_JARZFX010000006.1"/>
</dbReference>
<dbReference type="PANTHER" id="PTHR43038:SF3">
    <property type="entry name" value="ABC TRANSPORTER G FAMILY MEMBER 20 ISOFORM X1"/>
    <property type="match status" value="1"/>
</dbReference>
<dbReference type="PROSITE" id="PS00211">
    <property type="entry name" value="ABC_TRANSPORTER_1"/>
    <property type="match status" value="1"/>
</dbReference>
<dbReference type="GO" id="GO:0005524">
    <property type="term" value="F:ATP binding"/>
    <property type="evidence" value="ECO:0007669"/>
    <property type="project" value="UniProtKB-KW"/>
</dbReference>